<keyword evidence="11 13" id="KW-0807">Transducer</keyword>
<dbReference type="GO" id="GO:0004930">
    <property type="term" value="F:G protein-coupled receptor activity"/>
    <property type="evidence" value="ECO:0007669"/>
    <property type="project" value="UniProtKB-KW"/>
</dbReference>
<dbReference type="Pfam" id="PF05296">
    <property type="entry name" value="TAS2R"/>
    <property type="match status" value="1"/>
</dbReference>
<dbReference type="OMA" id="CLQWVVI"/>
<dbReference type="PANTHER" id="PTHR11394">
    <property type="entry name" value="TASTE RECEPTOR TYPE 2"/>
    <property type="match status" value="1"/>
</dbReference>
<evidence type="ECO:0000256" key="2">
    <source>
        <dbReference type="ARBA" id="ARBA00007376"/>
    </source>
</evidence>
<evidence type="ECO:0000256" key="9">
    <source>
        <dbReference type="ARBA" id="ARBA00023170"/>
    </source>
</evidence>
<dbReference type="CDD" id="cd15018">
    <property type="entry name" value="7tm_TAS2R41-like"/>
    <property type="match status" value="1"/>
</dbReference>
<evidence type="ECO:0000256" key="8">
    <source>
        <dbReference type="ARBA" id="ARBA00023136"/>
    </source>
</evidence>
<reference evidence="15 16" key="1">
    <citation type="submission" date="2017-12" db="EMBL/GenBank/DDBJ databases">
        <title>High-resolution comparative analysis of great ape genomes.</title>
        <authorList>
            <person name="Pollen A."/>
            <person name="Hastie A."/>
            <person name="Hormozdiari F."/>
            <person name="Dougherty M."/>
            <person name="Liu R."/>
            <person name="Chaisson M."/>
            <person name="Hoppe E."/>
            <person name="Hill C."/>
            <person name="Pang A."/>
            <person name="Hillier L."/>
            <person name="Baker C."/>
            <person name="Armstrong J."/>
            <person name="Shendure J."/>
            <person name="Paten B."/>
            <person name="Wilson R."/>
            <person name="Chao H."/>
            <person name="Schneider V."/>
            <person name="Ventura M."/>
            <person name="Kronenberg Z."/>
            <person name="Murali S."/>
            <person name="Gordon D."/>
            <person name="Cantsilieris S."/>
            <person name="Munson K."/>
            <person name="Nelson B."/>
            <person name="Raja A."/>
            <person name="Underwood J."/>
            <person name="Diekhans M."/>
            <person name="Fiddes I."/>
            <person name="Haussler D."/>
            <person name="Eichler E."/>
        </authorList>
    </citation>
    <scope>NUCLEOTIDE SEQUENCE [LARGE SCALE GENOMIC DNA]</scope>
    <source>
        <strain evidence="15">Yerkes chimp pedigree #C0471</strain>
    </source>
</reference>
<dbReference type="EMBL" id="NBAG03000017">
    <property type="protein sequence ID" value="PNI99936.1"/>
    <property type="molecule type" value="Genomic_DNA"/>
</dbReference>
<dbReference type="SUPFAM" id="SSF81321">
    <property type="entry name" value="Family A G protein-coupled receptor-like"/>
    <property type="match status" value="1"/>
</dbReference>
<dbReference type="KEGG" id="ptr:493890"/>
<name>A0A663DFL2_PANTR</name>
<sequence>MNGDHMVLGSSVTDKKAIILVTILLLLRLVAIAGNGFITAALGVEWVLRRMLLPCDKLLVSLGASHFCLQSVVMGKTIYVFLYPMAFPYNPVLQFLAFQWDFLNAATLWFSTWLSVFYCVKIATFTHPVFFWLKHKLSGWLPWMVFSYVGLSSFTTILFFIGNHRMYQNYLKNHLQPWNVTGNSIRSYCEKFYLFPLKMITWTMPTAVFFICMILLITSLGRHMKKALLTTSGFREPSVQAHIKALLALLSFAMLFISYFLSLVFSAAGIFPPLDFKFWVWESVIYLCAAVHPIILLFSNCRLRAVLKSRRSSRCGTP</sequence>
<dbReference type="FunFam" id="1.20.1070.10:FF:000055">
    <property type="entry name" value="Taste receptor type 2"/>
    <property type="match status" value="1"/>
</dbReference>
<gene>
    <name evidence="15" type="ORF">CK820_G0014136</name>
</gene>
<keyword evidence="8 13" id="KW-0472">Membrane</keyword>
<evidence type="ECO:0000256" key="5">
    <source>
        <dbReference type="ARBA" id="ARBA00022692"/>
    </source>
</evidence>
<protein>
    <recommendedName>
        <fullName evidence="13">Taste receptor type 2</fullName>
    </recommendedName>
</protein>
<dbReference type="AlphaFoldDB" id="A0A663DFL2"/>
<comment type="caution">
    <text evidence="15">The sequence shown here is derived from an EMBL/GenBank/DDBJ whole genome shotgun (WGS) entry which is preliminary data.</text>
</comment>
<feature type="transmembrane region" description="Helical" evidence="14">
    <location>
        <begin position="202"/>
        <end position="224"/>
    </location>
</feature>
<dbReference type="GO" id="GO:0033038">
    <property type="term" value="F:bitter taste receptor activity"/>
    <property type="evidence" value="ECO:0007669"/>
    <property type="project" value="InterPro"/>
</dbReference>
<evidence type="ECO:0000313" key="15">
    <source>
        <dbReference type="EMBL" id="PNI99936.1"/>
    </source>
</evidence>
<evidence type="ECO:0000256" key="13">
    <source>
        <dbReference type="RuleBase" id="RU004424"/>
    </source>
</evidence>
<keyword evidence="10" id="KW-0325">Glycoprotein</keyword>
<keyword evidence="3 13" id="KW-0919">Taste</keyword>
<proteinExistence type="inferred from homology"/>
<dbReference type="OrthoDB" id="9836876at2759"/>
<dbReference type="PANTHER" id="PTHR11394:SF32">
    <property type="entry name" value="TASTE RECEPTOR TYPE 2 MEMBER 60"/>
    <property type="match status" value="1"/>
</dbReference>
<feature type="transmembrane region" description="Helical" evidence="14">
    <location>
        <begin position="140"/>
        <end position="161"/>
    </location>
</feature>
<evidence type="ECO:0000256" key="4">
    <source>
        <dbReference type="ARBA" id="ARBA00022606"/>
    </source>
</evidence>
<evidence type="ECO:0000256" key="1">
    <source>
        <dbReference type="ARBA" id="ARBA00004141"/>
    </source>
</evidence>
<dbReference type="Gene3D" id="1.20.1070.10">
    <property type="entry name" value="Rhodopsin 7-helix transmembrane proteins"/>
    <property type="match status" value="1"/>
</dbReference>
<evidence type="ECO:0000256" key="7">
    <source>
        <dbReference type="ARBA" id="ARBA00023040"/>
    </source>
</evidence>
<feature type="transmembrane region" description="Helical" evidence="14">
    <location>
        <begin position="17"/>
        <end position="46"/>
    </location>
</feature>
<keyword evidence="4 13" id="KW-0716">Sensory transduction</keyword>
<comment type="similarity">
    <text evidence="2 12">Belongs to the G-protein coupled receptor T2R family.</text>
</comment>
<dbReference type="GO" id="GO:0005886">
    <property type="term" value="C:plasma membrane"/>
    <property type="evidence" value="ECO:0007669"/>
    <property type="project" value="UniProtKB-ARBA"/>
</dbReference>
<keyword evidence="6 14" id="KW-1133">Transmembrane helix</keyword>
<keyword evidence="5 13" id="KW-0812">Transmembrane</keyword>
<dbReference type="InterPro" id="IPR007960">
    <property type="entry name" value="TAS2R"/>
</dbReference>
<keyword evidence="7 13" id="KW-0297">G-protein coupled receptor</keyword>
<evidence type="ECO:0000256" key="11">
    <source>
        <dbReference type="ARBA" id="ARBA00023224"/>
    </source>
</evidence>
<comment type="subcellular location">
    <subcellularLocation>
        <location evidence="1 13">Membrane</location>
        <topology evidence="1 13">Multi-pass membrane protein</topology>
    </subcellularLocation>
</comment>
<dbReference type="Proteomes" id="UP000236370">
    <property type="component" value="Unassembled WGS sequence"/>
</dbReference>
<evidence type="ECO:0000256" key="14">
    <source>
        <dbReference type="SAM" id="Phobius"/>
    </source>
</evidence>
<feature type="transmembrane region" description="Helical" evidence="14">
    <location>
        <begin position="283"/>
        <end position="303"/>
    </location>
</feature>
<evidence type="ECO:0000256" key="12">
    <source>
        <dbReference type="RuleBase" id="RU004423"/>
    </source>
</evidence>
<evidence type="ECO:0000256" key="10">
    <source>
        <dbReference type="ARBA" id="ARBA00023180"/>
    </source>
</evidence>
<evidence type="ECO:0000313" key="16">
    <source>
        <dbReference type="Proteomes" id="UP000236370"/>
    </source>
</evidence>
<accession>A0A663DFL2</accession>
<feature type="transmembrane region" description="Helical" evidence="14">
    <location>
        <begin position="245"/>
        <end position="271"/>
    </location>
</feature>
<organism evidence="15 16">
    <name type="scientific">Pan troglodytes</name>
    <name type="common">Chimpanzee</name>
    <dbReference type="NCBI Taxonomy" id="9598"/>
    <lineage>
        <taxon>Eukaryota</taxon>
        <taxon>Metazoa</taxon>
        <taxon>Chordata</taxon>
        <taxon>Craniata</taxon>
        <taxon>Vertebrata</taxon>
        <taxon>Euteleostomi</taxon>
        <taxon>Mammalia</taxon>
        <taxon>Eutheria</taxon>
        <taxon>Euarchontoglires</taxon>
        <taxon>Primates</taxon>
        <taxon>Haplorrhini</taxon>
        <taxon>Catarrhini</taxon>
        <taxon>Hominidae</taxon>
        <taxon>Pan</taxon>
    </lineage>
</organism>
<keyword evidence="9 13" id="KW-0675">Receptor</keyword>
<dbReference type="SMR" id="A0A663DFL2"/>
<evidence type="ECO:0000256" key="3">
    <source>
        <dbReference type="ARBA" id="ARBA00022480"/>
    </source>
</evidence>
<evidence type="ECO:0000256" key="6">
    <source>
        <dbReference type="ARBA" id="ARBA00022989"/>
    </source>
</evidence>